<dbReference type="InterPro" id="IPR011257">
    <property type="entry name" value="DNA_glycosylase"/>
</dbReference>
<dbReference type="AlphaFoldDB" id="A0AAN8ZAQ7"/>
<evidence type="ECO:0000313" key="2">
    <source>
        <dbReference type="EMBL" id="KAK6926658.1"/>
    </source>
</evidence>
<feature type="region of interest" description="Disordered" evidence="1">
    <location>
        <begin position="1"/>
        <end position="22"/>
    </location>
</feature>
<dbReference type="InterPro" id="IPR044811">
    <property type="entry name" value="DME/ROS1"/>
</dbReference>
<gene>
    <name evidence="2" type="ORF">RJ641_008377</name>
</gene>
<organism evidence="2 3">
    <name type="scientific">Dillenia turbinata</name>
    <dbReference type="NCBI Taxonomy" id="194707"/>
    <lineage>
        <taxon>Eukaryota</taxon>
        <taxon>Viridiplantae</taxon>
        <taxon>Streptophyta</taxon>
        <taxon>Embryophyta</taxon>
        <taxon>Tracheophyta</taxon>
        <taxon>Spermatophyta</taxon>
        <taxon>Magnoliopsida</taxon>
        <taxon>eudicotyledons</taxon>
        <taxon>Gunneridae</taxon>
        <taxon>Pentapetalae</taxon>
        <taxon>Dilleniales</taxon>
        <taxon>Dilleniaceae</taxon>
        <taxon>Dillenia</taxon>
    </lineage>
</organism>
<accession>A0AAN8ZAQ7</accession>
<dbReference type="PANTHER" id="PTHR46213">
    <property type="entry name" value="TRANSCRIPTIONAL ACTIVATOR DEMETER"/>
    <property type="match status" value="1"/>
</dbReference>
<evidence type="ECO:0000313" key="3">
    <source>
        <dbReference type="Proteomes" id="UP001370490"/>
    </source>
</evidence>
<dbReference type="GO" id="GO:0006281">
    <property type="term" value="P:DNA repair"/>
    <property type="evidence" value="ECO:0007669"/>
    <property type="project" value="InterPro"/>
</dbReference>
<dbReference type="Proteomes" id="UP001370490">
    <property type="component" value="Unassembled WGS sequence"/>
</dbReference>
<dbReference type="PANTHER" id="PTHR46213:SF13">
    <property type="entry name" value="DEMETER-LIKE PROTEIN 2-RELATED"/>
    <property type="match status" value="1"/>
</dbReference>
<evidence type="ECO:0000256" key="1">
    <source>
        <dbReference type="SAM" id="MobiDB-lite"/>
    </source>
</evidence>
<dbReference type="SUPFAM" id="SSF48150">
    <property type="entry name" value="DNA-glycosylase"/>
    <property type="match status" value="1"/>
</dbReference>
<dbReference type="InterPro" id="IPR023170">
    <property type="entry name" value="HhH_base_excis_C"/>
</dbReference>
<dbReference type="GO" id="GO:0035514">
    <property type="term" value="F:DNA demethylase activity"/>
    <property type="evidence" value="ECO:0007669"/>
    <property type="project" value="InterPro"/>
</dbReference>
<sequence>MKRKRGTSKRKKADKTEDEKINWDNLKTTYSTRRNKERSSDTLDSVDWEAVRRADVNDIAKAISERGMNNVLAGRIMVDTNVSRIAVRLGWVPLQPLPEHLQFHHLEPYELHYQMITFGKLSGCSATGCSARLALPGPQEKSIVGSTAPIVAVEEPVILPLPETNIYWESRSTNTTYEPIIKEPASPEPMQLEERDIEDFDYEDFDGIPTIKLNIEKFKESLQSFMENFIEGEVSKALGAITSEAASMPALKYVSRPRTEHQVLLHLPAKGTWEASCRSRRIT</sequence>
<proteinExistence type="predicted"/>
<feature type="compositionally biased region" description="Basic residues" evidence="1">
    <location>
        <begin position="1"/>
        <end position="13"/>
    </location>
</feature>
<comment type="caution">
    <text evidence="2">The sequence shown here is derived from an EMBL/GenBank/DDBJ whole genome shotgun (WGS) entry which is preliminary data.</text>
</comment>
<dbReference type="EMBL" id="JBAMMX010000015">
    <property type="protein sequence ID" value="KAK6926658.1"/>
    <property type="molecule type" value="Genomic_DNA"/>
</dbReference>
<dbReference type="GO" id="GO:0141166">
    <property type="term" value="P:chromosomal 5-methylcytosine DNA demethylation pathway"/>
    <property type="evidence" value="ECO:0007669"/>
    <property type="project" value="InterPro"/>
</dbReference>
<reference evidence="2 3" key="1">
    <citation type="submission" date="2023-12" db="EMBL/GenBank/DDBJ databases">
        <title>A high-quality genome assembly for Dillenia turbinata (Dilleniales).</title>
        <authorList>
            <person name="Chanderbali A."/>
        </authorList>
    </citation>
    <scope>NUCLEOTIDE SEQUENCE [LARGE SCALE GENOMIC DNA]</scope>
    <source>
        <strain evidence="2">LSX21</strain>
        <tissue evidence="2">Leaf</tissue>
    </source>
</reference>
<keyword evidence="3" id="KW-1185">Reference proteome</keyword>
<protein>
    <submittedName>
        <fullName evidence="2">Uncharacterized protein</fullName>
    </submittedName>
</protein>
<name>A0AAN8ZAQ7_9MAGN</name>
<dbReference type="GO" id="GO:0019104">
    <property type="term" value="F:DNA N-glycosylase activity"/>
    <property type="evidence" value="ECO:0007669"/>
    <property type="project" value="InterPro"/>
</dbReference>
<dbReference type="Gene3D" id="1.10.1670.10">
    <property type="entry name" value="Helix-hairpin-Helix base-excision DNA repair enzymes (C-terminal)"/>
    <property type="match status" value="1"/>
</dbReference>